<dbReference type="SUPFAM" id="SSF50156">
    <property type="entry name" value="PDZ domain-like"/>
    <property type="match status" value="1"/>
</dbReference>
<reference evidence="3" key="1">
    <citation type="submission" date="2021-05" db="EMBL/GenBank/DDBJ databases">
        <title>The genome of the haptophyte Pavlova lutheri (Diacronema luteri, Pavlovales) - a model for lipid biosynthesis in eukaryotic algae.</title>
        <authorList>
            <person name="Hulatt C.J."/>
            <person name="Posewitz M.C."/>
        </authorList>
    </citation>
    <scope>NUCLEOTIDE SEQUENCE</scope>
    <source>
        <strain evidence="3">NIVA-4/92</strain>
    </source>
</reference>
<evidence type="ECO:0000259" key="2">
    <source>
        <dbReference type="PROSITE" id="PS50106"/>
    </source>
</evidence>
<accession>A0A8J5XCB9</accession>
<evidence type="ECO:0000313" key="4">
    <source>
        <dbReference type="Proteomes" id="UP000751190"/>
    </source>
</evidence>
<name>A0A8J5XCB9_DIALT</name>
<proteinExistence type="predicted"/>
<comment type="caution">
    <text evidence="3">The sequence shown here is derived from an EMBL/GenBank/DDBJ whole genome shotgun (WGS) entry which is preliminary data.</text>
</comment>
<evidence type="ECO:0000256" key="1">
    <source>
        <dbReference type="SAM" id="MobiDB-lite"/>
    </source>
</evidence>
<dbReference type="OrthoDB" id="420032at2759"/>
<dbReference type="EMBL" id="JAGTXO010000008">
    <property type="protein sequence ID" value="KAG8466121.1"/>
    <property type="molecule type" value="Genomic_DNA"/>
</dbReference>
<feature type="compositionally biased region" description="Pro residues" evidence="1">
    <location>
        <begin position="208"/>
        <end position="238"/>
    </location>
</feature>
<dbReference type="CDD" id="cd00136">
    <property type="entry name" value="PDZ_canonical"/>
    <property type="match status" value="1"/>
</dbReference>
<feature type="compositionally biased region" description="Basic and acidic residues" evidence="1">
    <location>
        <begin position="115"/>
        <end position="154"/>
    </location>
</feature>
<evidence type="ECO:0000313" key="3">
    <source>
        <dbReference type="EMBL" id="KAG8466121.1"/>
    </source>
</evidence>
<dbReference type="PROSITE" id="PS50106">
    <property type="entry name" value="PDZ"/>
    <property type="match status" value="1"/>
</dbReference>
<dbReference type="AlphaFoldDB" id="A0A8J5XCB9"/>
<dbReference type="Gene3D" id="2.30.42.10">
    <property type="match status" value="1"/>
</dbReference>
<organism evidence="3 4">
    <name type="scientific">Diacronema lutheri</name>
    <name type="common">Unicellular marine alga</name>
    <name type="synonym">Monochrysis lutheri</name>
    <dbReference type="NCBI Taxonomy" id="2081491"/>
    <lineage>
        <taxon>Eukaryota</taxon>
        <taxon>Haptista</taxon>
        <taxon>Haptophyta</taxon>
        <taxon>Pavlovophyceae</taxon>
        <taxon>Pavlovales</taxon>
        <taxon>Pavlovaceae</taxon>
        <taxon>Diacronema</taxon>
    </lineage>
</organism>
<feature type="region of interest" description="Disordered" evidence="1">
    <location>
        <begin position="111"/>
        <end position="165"/>
    </location>
</feature>
<feature type="region of interest" description="Disordered" evidence="1">
    <location>
        <begin position="206"/>
        <end position="262"/>
    </location>
</feature>
<gene>
    <name evidence="3" type="ORF">KFE25_001877</name>
</gene>
<keyword evidence="4" id="KW-1185">Reference proteome</keyword>
<dbReference type="Proteomes" id="UP000751190">
    <property type="component" value="Unassembled WGS sequence"/>
</dbReference>
<dbReference type="InterPro" id="IPR001478">
    <property type="entry name" value="PDZ"/>
</dbReference>
<dbReference type="InterPro" id="IPR036034">
    <property type="entry name" value="PDZ_sf"/>
</dbReference>
<sequence>MLVKAELRRDGQGKFGIFLCPNAQGKPSIERVVALDVSDARHLLQPGDVVVQVNGIDLSGVASIVGVKEVISDSGQSCTIEVRRASLPAPSAVGPTLAPNAAMKWLQNPVKRMQQHAEEERRRRYEEERRAEEQRARDEERRWKRQEERRKSVEQKSAAAASKPELAPQVDLMNLSLEEVASPSPAAAAANATSILDSLMGVYDASGPPAPTSGPPPAAPPPPVGPTFAPPPGPPPSNLPFYMPMGSLPQMPPPIRPQNAPIDPEDLKKAAVLTAYKEHAHGGLVQL</sequence>
<feature type="domain" description="PDZ" evidence="2">
    <location>
        <begin position="4"/>
        <end position="86"/>
    </location>
</feature>
<protein>
    <recommendedName>
        <fullName evidence="2">PDZ domain-containing protein</fullName>
    </recommendedName>
</protein>